<keyword evidence="9" id="KW-1185">Reference proteome</keyword>
<dbReference type="PANTHER" id="PTHR34597">
    <property type="entry name" value="SLR1661 PROTEIN"/>
    <property type="match status" value="1"/>
</dbReference>
<dbReference type="Gene3D" id="2.40.160.50">
    <property type="entry name" value="membrane protein fhac: a member of the omp85/tpsb transporter family"/>
    <property type="match status" value="1"/>
</dbReference>
<evidence type="ECO:0008006" key="10">
    <source>
        <dbReference type="Google" id="ProtNLM"/>
    </source>
</evidence>
<feature type="domain" description="Haemolysin activator HlyB C-terminal" evidence="6">
    <location>
        <begin position="319"/>
        <end position="527"/>
    </location>
</feature>
<reference evidence="8" key="1">
    <citation type="submission" date="2022-06" db="EMBL/GenBank/DDBJ databases">
        <title>Draft genome sequences of Leminorella grimontii str. JCM5902.</title>
        <authorList>
            <person name="Wakabayashi Y."/>
            <person name="Kojima K."/>
        </authorList>
    </citation>
    <scope>NUCLEOTIDE SEQUENCE</scope>
    <source>
        <strain evidence="8">JCM 5902</strain>
    </source>
</reference>
<dbReference type="Pfam" id="PF03865">
    <property type="entry name" value="ShlB"/>
    <property type="match status" value="1"/>
</dbReference>
<dbReference type="InterPro" id="IPR005565">
    <property type="entry name" value="Hemolysn_activator_HlyB_C"/>
</dbReference>
<dbReference type="GO" id="GO:0046819">
    <property type="term" value="P:protein secretion by the type V secretion system"/>
    <property type="evidence" value="ECO:0007669"/>
    <property type="project" value="TreeGrafter"/>
</dbReference>
<keyword evidence="1" id="KW-1134">Transmembrane beta strand</keyword>
<keyword evidence="1" id="KW-0472">Membrane</keyword>
<feature type="region of interest" description="Disordered" evidence="4">
    <location>
        <begin position="25"/>
        <end position="47"/>
    </location>
</feature>
<keyword evidence="3" id="KW-0998">Cell outer membrane</keyword>
<proteinExistence type="predicted"/>
<feature type="signal peptide" evidence="5">
    <location>
        <begin position="1"/>
        <end position="20"/>
    </location>
</feature>
<evidence type="ECO:0000259" key="7">
    <source>
        <dbReference type="Pfam" id="PF08479"/>
    </source>
</evidence>
<dbReference type="RefSeq" id="WP_027275139.1">
    <property type="nucleotide sequence ID" value="NZ_BRLH01000010.1"/>
</dbReference>
<keyword evidence="2" id="KW-0812">Transmembrane</keyword>
<dbReference type="AlphaFoldDB" id="A0AAV5N5M6"/>
<dbReference type="PANTHER" id="PTHR34597:SF6">
    <property type="entry name" value="BLR6126 PROTEIN"/>
    <property type="match status" value="1"/>
</dbReference>
<feature type="chain" id="PRO_5043977755" description="Heme/hemopexin transporter protein HuxB" evidence="5">
    <location>
        <begin position="21"/>
        <end position="571"/>
    </location>
</feature>
<evidence type="ECO:0000256" key="1">
    <source>
        <dbReference type="ARBA" id="ARBA00022452"/>
    </source>
</evidence>
<dbReference type="Proteomes" id="UP001058124">
    <property type="component" value="Unassembled WGS sequence"/>
</dbReference>
<protein>
    <recommendedName>
        <fullName evidence="10">Heme/hemopexin transporter protein HuxB</fullName>
    </recommendedName>
</protein>
<evidence type="ECO:0000313" key="8">
    <source>
        <dbReference type="EMBL" id="GKX57054.1"/>
    </source>
</evidence>
<comment type="caution">
    <text evidence="8">The sequence shown here is derived from an EMBL/GenBank/DDBJ whole genome shotgun (WGS) entry which is preliminary data.</text>
</comment>
<dbReference type="InterPro" id="IPR013686">
    <property type="entry name" value="Polypept-transport_assoc_ShlB"/>
</dbReference>
<keyword evidence="5" id="KW-0732">Signal</keyword>
<evidence type="ECO:0000259" key="6">
    <source>
        <dbReference type="Pfam" id="PF03865"/>
    </source>
</evidence>
<evidence type="ECO:0000256" key="2">
    <source>
        <dbReference type="ARBA" id="ARBA00022692"/>
    </source>
</evidence>
<feature type="domain" description="Polypeptide-transport-associated ShlB-type" evidence="7">
    <location>
        <begin position="68"/>
        <end position="141"/>
    </location>
</feature>
<dbReference type="GO" id="GO:0098046">
    <property type="term" value="C:type V protein secretion system complex"/>
    <property type="evidence" value="ECO:0007669"/>
    <property type="project" value="TreeGrafter"/>
</dbReference>
<evidence type="ECO:0000256" key="3">
    <source>
        <dbReference type="ARBA" id="ARBA00023237"/>
    </source>
</evidence>
<name>A0AAV5N5M6_9GAMM</name>
<sequence>MKQLTSVTLVLSVMIGAVRADTTPLLIDPNNPAKPSPGVAPPKASASVPTVTVDAEAPALTPQTEIKVGRIQFVGGSRYSLPSLVGPFRPLIGKTVPLSKLLKLTSAITQRYRDDGYPLSFAFLPNNNFQNGTVTVVLVEGYIAHSQINSDSPQIAERVKRLAEKMMQEKPLSQRTFDRYSLLMTRTPAAKVEANAQLPANIYGAATMSVNAVQPRRWDVSSTLDSRKGQNLAMLNGSLSNITSWGDQLGLAVLVPLDKTARKNYVGMNYQQYLSDEGLQLQLKGSFYQEDPRSYTQLLQLTPDINVESRQKQTQYTGGVALNYPLVLERQRQLGISTELDYVDKHNDYRLRANGFGNTVDLSTVRQHVRYPAAELGINGYQEWEKVSASARVAMRQGINGAGADISPKDSADLSFTRWKGGFDGAWSMTDAWRLSTSWEGDWSNDSLPESERASFGALRYGRGYPDGEASGDYGYGGQLELRYIISRAESQWLATVQPYVLTDTARTRFNQSGLGEKKLASAAAGVMFGDNRHYTLSVEGARPLADKPSDSRDRDWRFSVTLTWNFNDLR</sequence>
<organism evidence="8 9">
    <name type="scientific">Leminorella grimontii</name>
    <dbReference type="NCBI Taxonomy" id="82981"/>
    <lineage>
        <taxon>Bacteria</taxon>
        <taxon>Pseudomonadati</taxon>
        <taxon>Pseudomonadota</taxon>
        <taxon>Gammaproteobacteria</taxon>
        <taxon>Enterobacterales</taxon>
        <taxon>Budviciaceae</taxon>
        <taxon>Leminorella</taxon>
    </lineage>
</organism>
<evidence type="ECO:0000313" key="9">
    <source>
        <dbReference type="Proteomes" id="UP001058124"/>
    </source>
</evidence>
<evidence type="ECO:0000256" key="4">
    <source>
        <dbReference type="SAM" id="MobiDB-lite"/>
    </source>
</evidence>
<accession>A0AAV5N5M6</accession>
<gene>
    <name evidence="8" type="ORF">SOASR030_31660</name>
</gene>
<evidence type="ECO:0000256" key="5">
    <source>
        <dbReference type="SAM" id="SignalP"/>
    </source>
</evidence>
<dbReference type="EMBL" id="BRLH01000010">
    <property type="protein sequence ID" value="GKX57054.1"/>
    <property type="molecule type" value="Genomic_DNA"/>
</dbReference>
<dbReference type="Pfam" id="PF08479">
    <property type="entry name" value="POTRA_2"/>
    <property type="match status" value="1"/>
</dbReference>
<dbReference type="Gene3D" id="3.10.20.310">
    <property type="entry name" value="membrane protein fhac"/>
    <property type="match status" value="1"/>
</dbReference>
<dbReference type="GO" id="GO:0008320">
    <property type="term" value="F:protein transmembrane transporter activity"/>
    <property type="evidence" value="ECO:0007669"/>
    <property type="project" value="TreeGrafter"/>
</dbReference>
<dbReference type="InterPro" id="IPR051544">
    <property type="entry name" value="TPS_OM_transporter"/>
</dbReference>